<dbReference type="GO" id="GO:0051015">
    <property type="term" value="F:actin filament binding"/>
    <property type="evidence" value="ECO:0007669"/>
    <property type="project" value="TreeGrafter"/>
</dbReference>
<dbReference type="NCBIfam" id="NF005068">
    <property type="entry name" value="PRK06486.1"/>
    <property type="match status" value="1"/>
</dbReference>
<dbReference type="InterPro" id="IPR036409">
    <property type="entry name" value="Aldolase_II/adducin_N_sf"/>
</dbReference>
<reference evidence="3 4" key="1">
    <citation type="submission" date="2020-08" db="EMBL/GenBank/DDBJ databases">
        <title>Genomic Encyclopedia of Type Strains, Phase III (KMG-III): the genomes of soil and plant-associated and newly described type strains.</title>
        <authorList>
            <person name="Whitman W."/>
        </authorList>
    </citation>
    <scope>NUCLEOTIDE SEQUENCE [LARGE SCALE GENOMIC DNA]</scope>
    <source>
        <strain evidence="3 4">CECT 8803</strain>
    </source>
</reference>
<dbReference type="PANTHER" id="PTHR10672:SF21">
    <property type="entry name" value="CLASS II ALDOLASE_ADDUCIN N-TERMINAL DOMAIN-CONTAINING PROTEIN"/>
    <property type="match status" value="1"/>
</dbReference>
<sequence>MDSIQQARVDLAAAHRLAARYGYHEGVCNHFSYAIPDMDDRFLLSPYGVHWSQVRASDLLLVNAKGEVIEGNGYAETSAFCIHAAVHLAHPRAACVLHTHMPYATALTSLENSEILPISQNSLRFYQDVAYDNDYGGLVHDMEEGARLASNLGNKRVLMLGNHGVMVVGPTIHQAFDDLYYLERTAELQVLAYSTGKPLRLMGENLARHTKTQFDEERDRYSRIHFDGLLRILDQESPEFRN</sequence>
<proteinExistence type="inferred from homology"/>
<dbReference type="GO" id="GO:0005856">
    <property type="term" value="C:cytoskeleton"/>
    <property type="evidence" value="ECO:0007669"/>
    <property type="project" value="TreeGrafter"/>
</dbReference>
<dbReference type="RefSeq" id="WP_183416293.1">
    <property type="nucleotide sequence ID" value="NZ_JACHXA010000004.1"/>
</dbReference>
<keyword evidence="4" id="KW-1185">Reference proteome</keyword>
<dbReference type="SUPFAM" id="SSF53639">
    <property type="entry name" value="AraD/HMP-PK domain-like"/>
    <property type="match status" value="1"/>
</dbReference>
<dbReference type="InterPro" id="IPR001303">
    <property type="entry name" value="Aldolase_II/adducin_N"/>
</dbReference>
<accession>A0A839SVH3</accession>
<dbReference type="Gene3D" id="3.40.225.10">
    <property type="entry name" value="Class II aldolase/adducin N-terminal domain"/>
    <property type="match status" value="1"/>
</dbReference>
<dbReference type="SMART" id="SM01007">
    <property type="entry name" value="Aldolase_II"/>
    <property type="match status" value="1"/>
</dbReference>
<evidence type="ECO:0000259" key="2">
    <source>
        <dbReference type="SMART" id="SM01007"/>
    </source>
</evidence>
<gene>
    <name evidence="3" type="ORF">FHR98_001753</name>
</gene>
<name>A0A839SVH3_9PROT</name>
<comment type="caution">
    <text evidence="3">The sequence shown here is derived from an EMBL/GenBank/DDBJ whole genome shotgun (WGS) entry which is preliminary data.</text>
</comment>
<protein>
    <submittedName>
        <fullName evidence="3">Ribulose-5-phosphate 4-epimerase/fuculose-1-phosphate aldolase</fullName>
    </submittedName>
</protein>
<dbReference type="InterPro" id="IPR051017">
    <property type="entry name" value="Aldolase-II_Adducin_sf"/>
</dbReference>
<evidence type="ECO:0000256" key="1">
    <source>
        <dbReference type="ARBA" id="ARBA00037961"/>
    </source>
</evidence>
<dbReference type="PANTHER" id="PTHR10672">
    <property type="entry name" value="ADDUCIN"/>
    <property type="match status" value="1"/>
</dbReference>
<dbReference type="NCBIfam" id="NF005451">
    <property type="entry name" value="PRK07044.1"/>
    <property type="match status" value="1"/>
</dbReference>
<comment type="similarity">
    <text evidence="1">Belongs to the aldolase class II family.</text>
</comment>
<dbReference type="Proteomes" id="UP000581135">
    <property type="component" value="Unassembled WGS sequence"/>
</dbReference>
<dbReference type="Pfam" id="PF00596">
    <property type="entry name" value="Aldolase_II"/>
    <property type="match status" value="1"/>
</dbReference>
<feature type="domain" description="Class II aldolase/adducin N-terminal" evidence="2">
    <location>
        <begin position="9"/>
        <end position="190"/>
    </location>
</feature>
<organism evidence="3 4">
    <name type="scientific">Limibacillus halophilus</name>
    <dbReference type="NCBI Taxonomy" id="1579333"/>
    <lineage>
        <taxon>Bacteria</taxon>
        <taxon>Pseudomonadati</taxon>
        <taxon>Pseudomonadota</taxon>
        <taxon>Alphaproteobacteria</taxon>
        <taxon>Rhodospirillales</taxon>
        <taxon>Rhodovibrionaceae</taxon>
        <taxon>Limibacillus</taxon>
    </lineage>
</organism>
<evidence type="ECO:0000313" key="3">
    <source>
        <dbReference type="EMBL" id="MBB3065466.1"/>
    </source>
</evidence>
<dbReference type="EMBL" id="JACHXA010000004">
    <property type="protein sequence ID" value="MBB3065466.1"/>
    <property type="molecule type" value="Genomic_DNA"/>
</dbReference>
<dbReference type="AlphaFoldDB" id="A0A839SVH3"/>
<dbReference type="NCBIfam" id="NF005689">
    <property type="entry name" value="PRK07490.1"/>
    <property type="match status" value="1"/>
</dbReference>
<evidence type="ECO:0000313" key="4">
    <source>
        <dbReference type="Proteomes" id="UP000581135"/>
    </source>
</evidence>